<proteinExistence type="predicted"/>
<evidence type="ECO:0000256" key="2">
    <source>
        <dbReference type="SAM" id="Phobius"/>
    </source>
</evidence>
<evidence type="ECO:0008006" key="5">
    <source>
        <dbReference type="Google" id="ProtNLM"/>
    </source>
</evidence>
<accession>A0ABM8YVN7</accession>
<dbReference type="EMBL" id="OU912926">
    <property type="protein sequence ID" value="CAG9931582.1"/>
    <property type="molecule type" value="Genomic_DNA"/>
</dbReference>
<keyword evidence="2" id="KW-0472">Membrane</keyword>
<protein>
    <recommendedName>
        <fullName evidence="5">Outer membrane biosynthesis protein TonB</fullName>
    </recommendedName>
</protein>
<organism evidence="3 4">
    <name type="scientific">Candidatus Nitrotoga arctica</name>
    <dbReference type="NCBI Taxonomy" id="453162"/>
    <lineage>
        <taxon>Bacteria</taxon>
        <taxon>Pseudomonadati</taxon>
        <taxon>Pseudomonadota</taxon>
        <taxon>Betaproteobacteria</taxon>
        <taxon>Nitrosomonadales</taxon>
        <taxon>Gallionellaceae</taxon>
        <taxon>Candidatus Nitrotoga</taxon>
    </lineage>
</organism>
<keyword evidence="2" id="KW-1133">Transmembrane helix</keyword>
<evidence type="ECO:0000313" key="3">
    <source>
        <dbReference type="EMBL" id="CAG9931582.1"/>
    </source>
</evidence>
<feature type="region of interest" description="Disordered" evidence="1">
    <location>
        <begin position="52"/>
        <end position="109"/>
    </location>
</feature>
<evidence type="ECO:0000313" key="4">
    <source>
        <dbReference type="Proteomes" id="UP000839052"/>
    </source>
</evidence>
<keyword evidence="4" id="KW-1185">Reference proteome</keyword>
<feature type="compositionally biased region" description="Polar residues" evidence="1">
    <location>
        <begin position="61"/>
        <end position="70"/>
    </location>
</feature>
<evidence type="ECO:0000256" key="1">
    <source>
        <dbReference type="SAM" id="MobiDB-lite"/>
    </source>
</evidence>
<sequence>MSESRSKEIRFWWPIPLAALIWLVLIWEFGYFLKSPKEEIVSLPPIDARFVELPDPKPEQESSTPKSSSQIEPPKPEPKLEPKPKPEPEPKHEPPPSPQPRPIEPEIPIKPLPEKTVTETEVPLAIPPAPHSAPPTDLASYINAARARRQAAEISDERENTETLSNPRQLSADEKRMANIRRNLQPEGTSGVFQIISRGVRTAQFSFRGWTTDYNNSRREVIEVDAGLNGDVERAIIRRMIELIRKHFKGDFNWESHRLNRVVVLSARMEDNEGLEDFLMVEFFGPGSGFQRNQLLR</sequence>
<feature type="transmembrane region" description="Helical" evidence="2">
    <location>
        <begin position="12"/>
        <end position="33"/>
    </location>
</feature>
<dbReference type="Proteomes" id="UP000839052">
    <property type="component" value="Chromosome"/>
</dbReference>
<reference evidence="3 4" key="1">
    <citation type="submission" date="2021-10" db="EMBL/GenBank/DDBJ databases">
        <authorList>
            <person name="Koch H."/>
        </authorList>
    </citation>
    <scope>NUCLEOTIDE SEQUENCE [LARGE SCALE GENOMIC DNA]</scope>
    <source>
        <strain evidence="3">6680</strain>
    </source>
</reference>
<keyword evidence="2" id="KW-0812">Transmembrane</keyword>
<name>A0ABM8YVN7_9PROT</name>
<gene>
    <name evidence="3" type="ORF">NTG6680_0329</name>
</gene>
<feature type="compositionally biased region" description="Basic and acidic residues" evidence="1">
    <location>
        <begin position="74"/>
        <end position="94"/>
    </location>
</feature>